<proteinExistence type="predicted"/>
<reference evidence="8 9" key="1">
    <citation type="journal article" date="2003" name="Proc. Natl. Acad. Sci. U.S.A.">
        <title>Complete genome sequence of the marine planctomycete Pirellula sp. strain 1.</title>
        <authorList>
            <person name="Gloeckner F.O."/>
            <person name="Kube M."/>
            <person name="Bauer M."/>
            <person name="Teeling H."/>
            <person name="Lombardot T."/>
            <person name="Ludwig W."/>
            <person name="Gade D."/>
            <person name="Beck A."/>
            <person name="Borzym K."/>
            <person name="Heitmann K."/>
            <person name="Rabus R."/>
            <person name="Schlesner H."/>
            <person name="Amann R."/>
            <person name="Reinhardt R."/>
        </authorList>
    </citation>
    <scope>NUCLEOTIDE SEQUENCE [LARGE SCALE GENOMIC DNA]</scope>
    <source>
        <strain evidence="9">DSM 10527 / NCIMB 13988 / SH1</strain>
    </source>
</reference>
<dbReference type="GO" id="GO:0051539">
    <property type="term" value="F:4 iron, 4 sulfur cluster binding"/>
    <property type="evidence" value="ECO:0007669"/>
    <property type="project" value="UniProtKB-KW"/>
</dbReference>
<keyword evidence="5" id="KW-0408">Iron</keyword>
<dbReference type="OrthoDB" id="9792276at2"/>
<dbReference type="Pfam" id="PF04055">
    <property type="entry name" value="Radical_SAM"/>
    <property type="match status" value="1"/>
</dbReference>
<dbReference type="PANTHER" id="PTHR42836:SF1">
    <property type="entry name" value="7-CARBOXY-7-DEAZAGUANINE SYNTHASE"/>
    <property type="match status" value="1"/>
</dbReference>
<dbReference type="CDD" id="cd01335">
    <property type="entry name" value="Radical_SAM"/>
    <property type="match status" value="1"/>
</dbReference>
<evidence type="ECO:0000256" key="3">
    <source>
        <dbReference type="ARBA" id="ARBA00022691"/>
    </source>
</evidence>
<dbReference type="STRING" id="243090.RB11524"/>
<dbReference type="Proteomes" id="UP000001025">
    <property type="component" value="Chromosome"/>
</dbReference>
<dbReference type="SFLD" id="SFLDS00029">
    <property type="entry name" value="Radical_SAM"/>
    <property type="match status" value="1"/>
</dbReference>
<evidence type="ECO:0000256" key="2">
    <source>
        <dbReference type="ARBA" id="ARBA00022485"/>
    </source>
</evidence>
<keyword evidence="3" id="KW-0949">S-adenosyl-L-methionine</keyword>
<keyword evidence="2" id="KW-0004">4Fe-4S</keyword>
<organism evidence="8 9">
    <name type="scientific">Rhodopirellula baltica (strain DSM 10527 / NCIMB 13988 / SH1)</name>
    <dbReference type="NCBI Taxonomy" id="243090"/>
    <lineage>
        <taxon>Bacteria</taxon>
        <taxon>Pseudomonadati</taxon>
        <taxon>Planctomycetota</taxon>
        <taxon>Planctomycetia</taxon>
        <taxon>Pirellulales</taxon>
        <taxon>Pirellulaceae</taxon>
        <taxon>Rhodopirellula</taxon>
    </lineage>
</organism>
<feature type="domain" description="Radical SAM core" evidence="7">
    <location>
        <begin position="30"/>
        <end position="153"/>
    </location>
</feature>
<dbReference type="EMBL" id="BX294153">
    <property type="protein sequence ID" value="CAD79174.1"/>
    <property type="molecule type" value="Genomic_DNA"/>
</dbReference>
<dbReference type="KEGG" id="rba:RB11524"/>
<dbReference type="GO" id="GO:0046872">
    <property type="term" value="F:metal ion binding"/>
    <property type="evidence" value="ECO:0007669"/>
    <property type="project" value="UniProtKB-KW"/>
</dbReference>
<evidence type="ECO:0000259" key="7">
    <source>
        <dbReference type="Pfam" id="PF04055"/>
    </source>
</evidence>
<name>Q7UE74_RHOBA</name>
<dbReference type="eggNOG" id="COG0535">
    <property type="taxonomic scope" value="Bacteria"/>
</dbReference>
<keyword evidence="9" id="KW-1185">Reference proteome</keyword>
<dbReference type="AlphaFoldDB" id="Q7UE74"/>
<dbReference type="PATRIC" id="fig|243090.15.peg.5582"/>
<dbReference type="Gene3D" id="3.20.20.70">
    <property type="entry name" value="Aldolase class I"/>
    <property type="match status" value="1"/>
</dbReference>
<gene>
    <name evidence="8" type="ordered locus">RB11524</name>
</gene>
<dbReference type="InterPro" id="IPR058240">
    <property type="entry name" value="rSAM_sf"/>
</dbReference>
<sequence length="285" mass="33213">MASTLDAFDFALRRTPMQRHNLPALEYHLAHGCNLSCQQCSHYSDHHLPGAMPTIEQADADYQKWSHRLKPTWFALLGGEPLLNPAILQHIKLARQHWDSDLMLVTNGFFLHRFPELPKVLVETNCRLEVSQHGTHDEYVKRFREVKHLVWRWREQFPGVRIKIRQSHRGWMRQYKVANGKPMPFNSQPDAAFKVCMQKTCTQLYEGKLWKCPALAYFAKLESKLSLHDLPQWQLFRDYQACSHEATDAELQTFLETKAIPQCSLCPSKRTAFSHPNPLQRSALQ</sequence>
<evidence type="ECO:0000313" key="8">
    <source>
        <dbReference type="EMBL" id="CAD79174.1"/>
    </source>
</evidence>
<evidence type="ECO:0000256" key="5">
    <source>
        <dbReference type="ARBA" id="ARBA00023004"/>
    </source>
</evidence>
<dbReference type="HOGENOM" id="CLU_1022338_0_0_0"/>
<dbReference type="EnsemblBacteria" id="CAD79174">
    <property type="protein sequence ID" value="CAD79174"/>
    <property type="gene ID" value="RB11524"/>
</dbReference>
<keyword evidence="6" id="KW-0411">Iron-sulfur</keyword>
<dbReference type="PANTHER" id="PTHR42836">
    <property type="entry name" value="7-CARBOXY-7-DEAZAGUANINE SYNTHASE"/>
    <property type="match status" value="1"/>
</dbReference>
<evidence type="ECO:0000256" key="1">
    <source>
        <dbReference type="ARBA" id="ARBA00001966"/>
    </source>
</evidence>
<dbReference type="InParanoid" id="Q7UE74"/>
<dbReference type="InterPro" id="IPR013785">
    <property type="entry name" value="Aldolase_TIM"/>
</dbReference>
<dbReference type="SUPFAM" id="SSF102114">
    <property type="entry name" value="Radical SAM enzymes"/>
    <property type="match status" value="1"/>
</dbReference>
<dbReference type="InterPro" id="IPR007197">
    <property type="entry name" value="rSAM"/>
</dbReference>
<dbReference type="GO" id="GO:0008616">
    <property type="term" value="P:tRNA queuosine(34) biosynthetic process"/>
    <property type="evidence" value="ECO:0000318"/>
    <property type="project" value="GO_Central"/>
</dbReference>
<accession>Q7UE74</accession>
<evidence type="ECO:0000313" key="9">
    <source>
        <dbReference type="Proteomes" id="UP000001025"/>
    </source>
</evidence>
<comment type="cofactor">
    <cofactor evidence="1">
        <name>[4Fe-4S] cluster</name>
        <dbReference type="ChEBI" id="CHEBI:49883"/>
    </cofactor>
</comment>
<evidence type="ECO:0000256" key="6">
    <source>
        <dbReference type="ARBA" id="ARBA00023014"/>
    </source>
</evidence>
<evidence type="ECO:0000256" key="4">
    <source>
        <dbReference type="ARBA" id="ARBA00022723"/>
    </source>
</evidence>
<keyword evidence="4" id="KW-0479">Metal-binding</keyword>
<protein>
    <recommendedName>
        <fullName evidence="7">Radical SAM core domain-containing protein</fullName>
    </recommendedName>
</protein>
<dbReference type="GO" id="GO:0016840">
    <property type="term" value="F:carbon-nitrogen lyase activity"/>
    <property type="evidence" value="ECO:0000318"/>
    <property type="project" value="GO_Central"/>
</dbReference>